<accession>A0AAD6NCX3</accession>
<dbReference type="Proteomes" id="UP001219568">
    <property type="component" value="Unassembled WGS sequence"/>
</dbReference>
<feature type="region of interest" description="Disordered" evidence="1">
    <location>
        <begin position="111"/>
        <end position="258"/>
    </location>
</feature>
<feature type="compositionally biased region" description="Polar residues" evidence="1">
    <location>
        <begin position="178"/>
        <end position="191"/>
    </location>
</feature>
<feature type="region of interest" description="Disordered" evidence="1">
    <location>
        <begin position="294"/>
        <end position="329"/>
    </location>
</feature>
<proteinExistence type="predicted"/>
<gene>
    <name evidence="2" type="ORF">N7460_002808</name>
</gene>
<keyword evidence="3" id="KW-1185">Reference proteome</keyword>
<feature type="compositionally biased region" description="Polar residues" evidence="1">
    <location>
        <begin position="305"/>
        <end position="318"/>
    </location>
</feature>
<evidence type="ECO:0000313" key="3">
    <source>
        <dbReference type="Proteomes" id="UP001219568"/>
    </source>
</evidence>
<comment type="caution">
    <text evidence="2">The sequence shown here is derived from an EMBL/GenBank/DDBJ whole genome shotgun (WGS) entry which is preliminary data.</text>
</comment>
<evidence type="ECO:0000256" key="1">
    <source>
        <dbReference type="SAM" id="MobiDB-lite"/>
    </source>
</evidence>
<organism evidence="2 3">
    <name type="scientific">Penicillium canescens</name>
    <dbReference type="NCBI Taxonomy" id="5083"/>
    <lineage>
        <taxon>Eukaryota</taxon>
        <taxon>Fungi</taxon>
        <taxon>Dikarya</taxon>
        <taxon>Ascomycota</taxon>
        <taxon>Pezizomycotina</taxon>
        <taxon>Eurotiomycetes</taxon>
        <taxon>Eurotiomycetidae</taxon>
        <taxon>Eurotiales</taxon>
        <taxon>Aspergillaceae</taxon>
        <taxon>Penicillium</taxon>
    </lineage>
</organism>
<sequence>MARVSHGKFSYDVDTFYVEASGHLHRRAIPAELRAIFNASIPDRNQRPDHPAHWFEAQLLHYGLSPSKVKATAKMRLLDAIQDDILEVPIELVLMEKRLKKEWKRQDTAARSLLSGLPNPTIDDTTTTTTTETITRNTVTTFPSVSRKRGRDIEGEEVGEGPSVKQTARRRGVGRASVPNNTTQSTGVQPQERQRPALPNQARRRQGSGDTAPPLQTARRRVTRQVSGAWTATNGNFGLSGRIGQIGIRSSTPSYRDDREIQDYDDCYDDEYFGDYSDPFDDQNIVESHHTSVYNQDPFDDRYPSSGSYPVSANSATDSYGDPRGPPPLYEQTLQAQPSKRRLGLLNGEYDIAFDEPTGNLFNANGPRVHPKICLTLNWDEIFGSLKLGILDGILWMPERPKRASEEKVPFQWHGKVSGQLFVGYENSGWIQFLGDGQIEGEISCFLRYKFQGQRTSGENASPARSAHDLRREWQGYIDQVNEAG</sequence>
<reference evidence="2" key="1">
    <citation type="journal article" date="2023" name="IMA Fungus">
        <title>Comparative genomic study of the Penicillium genus elucidates a diverse pangenome and 15 lateral gene transfer events.</title>
        <authorList>
            <person name="Petersen C."/>
            <person name="Sorensen T."/>
            <person name="Nielsen M.R."/>
            <person name="Sondergaard T.E."/>
            <person name="Sorensen J.L."/>
            <person name="Fitzpatrick D.A."/>
            <person name="Frisvad J.C."/>
            <person name="Nielsen K.L."/>
        </authorList>
    </citation>
    <scope>NUCLEOTIDE SEQUENCE</scope>
    <source>
        <strain evidence="2">IBT 15450</strain>
    </source>
</reference>
<evidence type="ECO:0000313" key="2">
    <source>
        <dbReference type="EMBL" id="KAJ6052274.1"/>
    </source>
</evidence>
<name>A0AAD6NCX3_PENCN</name>
<feature type="compositionally biased region" description="Polar residues" evidence="1">
    <location>
        <begin position="224"/>
        <end position="237"/>
    </location>
</feature>
<dbReference type="EMBL" id="JAQJZL010000002">
    <property type="protein sequence ID" value="KAJ6052274.1"/>
    <property type="molecule type" value="Genomic_DNA"/>
</dbReference>
<dbReference type="AlphaFoldDB" id="A0AAD6NCX3"/>
<protein>
    <submittedName>
        <fullName evidence="2">DNA-repair protein UmuC-like N-terminal</fullName>
    </submittedName>
</protein>
<feature type="compositionally biased region" description="Low complexity" evidence="1">
    <location>
        <begin position="121"/>
        <end position="141"/>
    </location>
</feature>
<reference evidence="2" key="2">
    <citation type="submission" date="2023-01" db="EMBL/GenBank/DDBJ databases">
        <authorList>
            <person name="Petersen C."/>
        </authorList>
    </citation>
    <scope>NUCLEOTIDE SEQUENCE</scope>
    <source>
        <strain evidence="2">IBT 15450</strain>
    </source>
</reference>